<evidence type="ECO:0000259" key="7">
    <source>
        <dbReference type="PROSITE" id="PS50887"/>
    </source>
</evidence>
<dbReference type="PROSITE" id="PS50887">
    <property type="entry name" value="GGDEF"/>
    <property type="match status" value="1"/>
</dbReference>
<dbReference type="NCBIfam" id="TIGR00254">
    <property type="entry name" value="GGDEF"/>
    <property type="match status" value="1"/>
</dbReference>
<dbReference type="FunFam" id="3.30.70.270:FF:000001">
    <property type="entry name" value="Diguanylate cyclase domain protein"/>
    <property type="match status" value="1"/>
</dbReference>
<keyword evidence="8" id="KW-0808">Transferase</keyword>
<dbReference type="GO" id="GO:0043709">
    <property type="term" value="P:cell adhesion involved in single-species biofilm formation"/>
    <property type="evidence" value="ECO:0007669"/>
    <property type="project" value="TreeGrafter"/>
</dbReference>
<dbReference type="GO" id="GO:0005886">
    <property type="term" value="C:plasma membrane"/>
    <property type="evidence" value="ECO:0007669"/>
    <property type="project" value="UniProtKB-SubCell"/>
</dbReference>
<dbReference type="InterPro" id="IPR011620">
    <property type="entry name" value="Sig_transdc_His_kinase_LytS_TM"/>
</dbReference>
<dbReference type="Pfam" id="PF00990">
    <property type="entry name" value="GGDEF"/>
    <property type="match status" value="1"/>
</dbReference>
<dbReference type="PANTHER" id="PTHR45138">
    <property type="entry name" value="REGULATORY COMPONENTS OF SENSORY TRANSDUCTION SYSTEM"/>
    <property type="match status" value="1"/>
</dbReference>
<dbReference type="SMART" id="SM00267">
    <property type="entry name" value="GGDEF"/>
    <property type="match status" value="1"/>
</dbReference>
<dbReference type="AlphaFoldDB" id="A0AAX3M203"/>
<protein>
    <submittedName>
        <fullName evidence="8">Diguanylate cyclase</fullName>
        <ecNumber evidence="8">2.7.7.65</ecNumber>
    </submittedName>
</protein>
<dbReference type="CDD" id="cd01949">
    <property type="entry name" value="GGDEF"/>
    <property type="match status" value="1"/>
</dbReference>
<keyword evidence="3 6" id="KW-0812">Transmembrane</keyword>
<dbReference type="EC" id="2.7.7.65" evidence="8"/>
<gene>
    <name evidence="8" type="ORF">PQ456_01800</name>
</gene>
<dbReference type="KEGG" id="pka:PQ456_01800"/>
<dbReference type="GO" id="GO:0052621">
    <property type="term" value="F:diguanylate cyclase activity"/>
    <property type="evidence" value="ECO:0007669"/>
    <property type="project" value="UniProtKB-EC"/>
</dbReference>
<feature type="transmembrane region" description="Helical" evidence="6">
    <location>
        <begin position="137"/>
        <end position="156"/>
    </location>
</feature>
<dbReference type="InterPro" id="IPR029787">
    <property type="entry name" value="Nucleotide_cyclase"/>
</dbReference>
<dbReference type="GO" id="GO:0000155">
    <property type="term" value="F:phosphorelay sensor kinase activity"/>
    <property type="evidence" value="ECO:0007669"/>
    <property type="project" value="InterPro"/>
</dbReference>
<name>A0AAX3M203_9BACL</name>
<proteinExistence type="predicted"/>
<dbReference type="InterPro" id="IPR043128">
    <property type="entry name" value="Rev_trsase/Diguanyl_cyclase"/>
</dbReference>
<keyword evidence="2" id="KW-1003">Cell membrane</keyword>
<dbReference type="PANTHER" id="PTHR45138:SF9">
    <property type="entry name" value="DIGUANYLATE CYCLASE DGCM-RELATED"/>
    <property type="match status" value="1"/>
</dbReference>
<sequence length="356" mass="40860">MIIKDLFINFCIISTFLFFGNALFRSVRSNPRISPFVFKMLTGVFLGVFGIVQMQFTFKLDNGTLLDLRQIPIIVATVLSGGMAGIITTILISIARLWFSASITGVSFLGIANACITFVIAYFVFRTKPSFRYKWFMTALLSTLNSLLIFLLWTGFSKRTTLILFIVVLFSSFIFTYLLIERLRRYNKIYDAMSKEVQFDFLTGLYNYRGFTYKYNQLSQQKKITFSLLLLDIDYFKVINDQYGHSAGDAVLAQFAEVLCSSVRSFDYCFRKGGEEFAIILEHVEEHAEAIRWAETIRQNIQEHKFVIPDGRTVSMTVSLGIGFYPLYADDELLEKTDRALYEAKKGGRNQFCIAH</sequence>
<feature type="transmembrane region" description="Helical" evidence="6">
    <location>
        <begin position="7"/>
        <end position="27"/>
    </location>
</feature>
<dbReference type="Proteomes" id="UP001220509">
    <property type="component" value="Chromosome"/>
</dbReference>
<keyword evidence="9" id="KW-1185">Reference proteome</keyword>
<dbReference type="Pfam" id="PF07694">
    <property type="entry name" value="5TM-5TMR_LYT"/>
    <property type="match status" value="1"/>
</dbReference>
<dbReference type="EMBL" id="CP117416">
    <property type="protein sequence ID" value="WCT56289.1"/>
    <property type="molecule type" value="Genomic_DNA"/>
</dbReference>
<feature type="transmembrane region" description="Helical" evidence="6">
    <location>
        <begin position="33"/>
        <end position="52"/>
    </location>
</feature>
<keyword evidence="4 6" id="KW-1133">Transmembrane helix</keyword>
<dbReference type="SUPFAM" id="SSF55073">
    <property type="entry name" value="Nucleotide cyclase"/>
    <property type="match status" value="1"/>
</dbReference>
<feature type="transmembrane region" description="Helical" evidence="6">
    <location>
        <begin position="162"/>
        <end position="180"/>
    </location>
</feature>
<dbReference type="GO" id="GO:1902201">
    <property type="term" value="P:negative regulation of bacterial-type flagellum-dependent cell motility"/>
    <property type="evidence" value="ECO:0007669"/>
    <property type="project" value="TreeGrafter"/>
</dbReference>
<feature type="domain" description="GGDEF" evidence="7">
    <location>
        <begin position="224"/>
        <end position="356"/>
    </location>
</feature>
<evidence type="ECO:0000256" key="6">
    <source>
        <dbReference type="SAM" id="Phobius"/>
    </source>
</evidence>
<accession>A0AAX3M203</accession>
<dbReference type="GO" id="GO:0071555">
    <property type="term" value="P:cell wall organization"/>
    <property type="evidence" value="ECO:0007669"/>
    <property type="project" value="InterPro"/>
</dbReference>
<keyword evidence="5 6" id="KW-0472">Membrane</keyword>
<dbReference type="InterPro" id="IPR050469">
    <property type="entry name" value="Diguanylate_Cyclase"/>
</dbReference>
<evidence type="ECO:0000313" key="9">
    <source>
        <dbReference type="Proteomes" id="UP001220509"/>
    </source>
</evidence>
<evidence type="ECO:0000256" key="4">
    <source>
        <dbReference type="ARBA" id="ARBA00022989"/>
    </source>
</evidence>
<evidence type="ECO:0000313" key="8">
    <source>
        <dbReference type="EMBL" id="WCT56289.1"/>
    </source>
</evidence>
<feature type="transmembrane region" description="Helical" evidence="6">
    <location>
        <begin position="73"/>
        <end position="99"/>
    </location>
</feature>
<dbReference type="RefSeq" id="WP_273614589.1">
    <property type="nucleotide sequence ID" value="NZ_CP117416.1"/>
</dbReference>
<dbReference type="Gene3D" id="3.30.70.270">
    <property type="match status" value="1"/>
</dbReference>
<evidence type="ECO:0000256" key="1">
    <source>
        <dbReference type="ARBA" id="ARBA00004651"/>
    </source>
</evidence>
<feature type="transmembrane region" description="Helical" evidence="6">
    <location>
        <begin position="105"/>
        <end position="125"/>
    </location>
</feature>
<organism evidence="8 9">
    <name type="scientific">Paenibacillus kyungheensis</name>
    <dbReference type="NCBI Taxonomy" id="1452732"/>
    <lineage>
        <taxon>Bacteria</taxon>
        <taxon>Bacillati</taxon>
        <taxon>Bacillota</taxon>
        <taxon>Bacilli</taxon>
        <taxon>Bacillales</taxon>
        <taxon>Paenibacillaceae</taxon>
        <taxon>Paenibacillus</taxon>
    </lineage>
</organism>
<reference evidence="8 9" key="1">
    <citation type="submission" date="2023-02" db="EMBL/GenBank/DDBJ databases">
        <title>Genome sequence of Paenibacillus kyungheensis KACC 18744.</title>
        <authorList>
            <person name="Kim S."/>
            <person name="Heo J."/>
            <person name="Kwon S.-W."/>
        </authorList>
    </citation>
    <scope>NUCLEOTIDE SEQUENCE [LARGE SCALE GENOMIC DNA]</scope>
    <source>
        <strain evidence="8 9">KACC 18744</strain>
    </source>
</reference>
<keyword evidence="8" id="KW-0548">Nucleotidyltransferase</keyword>
<evidence type="ECO:0000256" key="3">
    <source>
        <dbReference type="ARBA" id="ARBA00022692"/>
    </source>
</evidence>
<evidence type="ECO:0000256" key="5">
    <source>
        <dbReference type="ARBA" id="ARBA00023136"/>
    </source>
</evidence>
<comment type="subcellular location">
    <subcellularLocation>
        <location evidence="1">Cell membrane</location>
        <topology evidence="1">Multi-pass membrane protein</topology>
    </subcellularLocation>
</comment>
<dbReference type="InterPro" id="IPR000160">
    <property type="entry name" value="GGDEF_dom"/>
</dbReference>
<evidence type="ECO:0000256" key="2">
    <source>
        <dbReference type="ARBA" id="ARBA00022475"/>
    </source>
</evidence>